<dbReference type="Proteomes" id="UP000263833">
    <property type="component" value="Unassembled WGS sequence"/>
</dbReference>
<accession>A0A371BII3</accession>
<dbReference type="InterPro" id="IPR014115">
    <property type="entry name" value="TrbI_Ftype"/>
</dbReference>
<evidence type="ECO:0000313" key="2">
    <source>
        <dbReference type="EMBL" id="RDV07399.1"/>
    </source>
</evidence>
<protein>
    <recommendedName>
        <fullName evidence="4">Type-F conjugative transfer system protein TrbI</fullName>
    </recommendedName>
</protein>
<reference evidence="3" key="1">
    <citation type="submission" date="2018-08" db="EMBL/GenBank/DDBJ databases">
        <authorList>
            <person name="Kim S.-J."/>
            <person name="Jung G.-Y."/>
        </authorList>
    </citation>
    <scope>NUCLEOTIDE SEQUENCE [LARGE SCALE GENOMIC DNA]</scope>
    <source>
        <strain evidence="3">GY_G</strain>
    </source>
</reference>
<keyword evidence="1" id="KW-1133">Transmembrane helix</keyword>
<dbReference type="Pfam" id="PF09677">
    <property type="entry name" value="TrbI_Ftype"/>
    <property type="match status" value="1"/>
</dbReference>
<proteinExistence type="predicted"/>
<keyword evidence="1" id="KW-0472">Membrane</keyword>
<dbReference type="OrthoDB" id="7409791at2"/>
<feature type="transmembrane region" description="Helical" evidence="1">
    <location>
        <begin position="20"/>
        <end position="40"/>
    </location>
</feature>
<evidence type="ECO:0000256" key="1">
    <source>
        <dbReference type="SAM" id="Phobius"/>
    </source>
</evidence>
<keyword evidence="1" id="KW-0812">Transmembrane</keyword>
<name>A0A371BII3_9SPHN</name>
<organism evidence="2 3">
    <name type="scientific">Sphingorhabdus pulchriflava</name>
    <dbReference type="NCBI Taxonomy" id="2292257"/>
    <lineage>
        <taxon>Bacteria</taxon>
        <taxon>Pseudomonadati</taxon>
        <taxon>Pseudomonadota</taxon>
        <taxon>Alphaproteobacteria</taxon>
        <taxon>Sphingomonadales</taxon>
        <taxon>Sphingomonadaceae</taxon>
        <taxon>Sphingorhabdus</taxon>
    </lineage>
</organism>
<dbReference type="AlphaFoldDB" id="A0A371BII3"/>
<evidence type="ECO:0008006" key="4">
    <source>
        <dbReference type="Google" id="ProtNLM"/>
    </source>
</evidence>
<evidence type="ECO:0000313" key="3">
    <source>
        <dbReference type="Proteomes" id="UP000263833"/>
    </source>
</evidence>
<dbReference type="EMBL" id="QRGP01000001">
    <property type="protein sequence ID" value="RDV07399.1"/>
    <property type="molecule type" value="Genomic_DNA"/>
</dbReference>
<sequence>MENILATSDQQVPQRRFAGYSLATLANFAGIMVAGLWASWATTALVEVKEREVVTVELAGMMGAFVEAEARSGNPPEIMKARVERYLKAVEASVNSLSADGRTVLVAEAVIAGSAPDFTETVRKDVARRLEDEAHVRK</sequence>
<comment type="caution">
    <text evidence="2">The sequence shown here is derived from an EMBL/GenBank/DDBJ whole genome shotgun (WGS) entry which is preliminary data.</text>
</comment>
<gene>
    <name evidence="2" type="ORF">DXH95_08645</name>
</gene>
<keyword evidence="3" id="KW-1185">Reference proteome</keyword>